<feature type="region of interest" description="Disordered" evidence="1">
    <location>
        <begin position="73"/>
        <end position="165"/>
    </location>
</feature>
<sequence>MANNWWREPDNGGDVKAPSSVRARRRAARDAHVAQRVQHAGGAEPNDGWKQVVNEASPPESLWHTLRNLCLLISSDSSPTPPPPASPSPPPTRATTDGAEDPRIDTNEAVGRPDRLLPPSAAATPRRLEAMPAVVSSTRSGFDDGQQSTRQRLSRNVPLDDGGRPVEIAAPRSLSGGQLRSPAAASGSTARAAVRGGHAAGPGAAARPAACSGLVWRSLACAWPPRAEYDGATPSSCAGRVPKLRTTIWSSSGLR</sequence>
<name>A0A2A4K0L5_HELVI</name>
<organism evidence="2">
    <name type="scientific">Heliothis virescens</name>
    <name type="common">Tobacco budworm moth</name>
    <dbReference type="NCBI Taxonomy" id="7102"/>
    <lineage>
        <taxon>Eukaryota</taxon>
        <taxon>Metazoa</taxon>
        <taxon>Ecdysozoa</taxon>
        <taxon>Arthropoda</taxon>
        <taxon>Hexapoda</taxon>
        <taxon>Insecta</taxon>
        <taxon>Pterygota</taxon>
        <taxon>Neoptera</taxon>
        <taxon>Endopterygota</taxon>
        <taxon>Lepidoptera</taxon>
        <taxon>Glossata</taxon>
        <taxon>Ditrysia</taxon>
        <taxon>Noctuoidea</taxon>
        <taxon>Noctuidae</taxon>
        <taxon>Heliothinae</taxon>
        <taxon>Heliothis</taxon>
    </lineage>
</organism>
<dbReference type="EMBL" id="NWSH01000325">
    <property type="protein sequence ID" value="PCG77458.1"/>
    <property type="molecule type" value="Genomic_DNA"/>
</dbReference>
<feature type="region of interest" description="Disordered" evidence="1">
    <location>
        <begin position="1"/>
        <end position="58"/>
    </location>
</feature>
<feature type="compositionally biased region" description="Pro residues" evidence="1">
    <location>
        <begin position="79"/>
        <end position="92"/>
    </location>
</feature>
<evidence type="ECO:0000313" key="2">
    <source>
        <dbReference type="EMBL" id="PCG77458.1"/>
    </source>
</evidence>
<feature type="compositionally biased region" description="Polar residues" evidence="1">
    <location>
        <begin position="135"/>
        <end position="151"/>
    </location>
</feature>
<comment type="caution">
    <text evidence="2">The sequence shown here is derived from an EMBL/GenBank/DDBJ whole genome shotgun (WGS) entry which is preliminary data.</text>
</comment>
<proteinExistence type="predicted"/>
<protein>
    <submittedName>
        <fullName evidence="2">Uncharacterized protein</fullName>
    </submittedName>
</protein>
<accession>A0A2A4K0L5</accession>
<feature type="compositionally biased region" description="Basic and acidic residues" evidence="1">
    <location>
        <begin position="100"/>
        <end position="115"/>
    </location>
</feature>
<reference evidence="2" key="1">
    <citation type="submission" date="2017-09" db="EMBL/GenBank/DDBJ databases">
        <title>Contemporary evolution of a Lepidopteran species, Heliothis virescens, in response to modern agricultural practices.</title>
        <authorList>
            <person name="Fritz M.L."/>
            <person name="Deyonke A.M."/>
            <person name="Papanicolaou A."/>
            <person name="Micinski S."/>
            <person name="Westbrook J."/>
            <person name="Gould F."/>
        </authorList>
    </citation>
    <scope>NUCLEOTIDE SEQUENCE [LARGE SCALE GENOMIC DNA]</scope>
    <source>
        <strain evidence="2">HvINT-</strain>
        <tissue evidence="2">Whole body</tissue>
    </source>
</reference>
<gene>
    <name evidence="2" type="ORF">B5V51_7342</name>
</gene>
<evidence type="ECO:0000256" key="1">
    <source>
        <dbReference type="SAM" id="MobiDB-lite"/>
    </source>
</evidence>
<dbReference type="AlphaFoldDB" id="A0A2A4K0L5"/>